<evidence type="ECO:0000313" key="2">
    <source>
        <dbReference type="Proteomes" id="UP000271925"/>
    </source>
</evidence>
<sequence>MRYIIKKGTPVFEKLWAIQHQIQAAHAEARKLAIELKADPTYLLLSTGYAAGMVEGLHFAKRPGDWKLCHKEGTVQLYYPKDMFRNFYQRVRLRQLPSVERMAIDQLIGYQHQQDNPVRWQPFVGFSWNDDFILVRIPDKAIYTPINGVKSIGQAAYDALYVINNTTIPVHRWGKNDRILIKNE</sequence>
<accession>A0A3P1BYX1</accession>
<dbReference type="OrthoDB" id="9856167at2"/>
<gene>
    <name evidence="1" type="ORF">EHT25_00345</name>
</gene>
<protein>
    <submittedName>
        <fullName evidence="1">Uncharacterized protein</fullName>
    </submittedName>
</protein>
<evidence type="ECO:0000313" key="1">
    <source>
        <dbReference type="EMBL" id="RRB06290.1"/>
    </source>
</evidence>
<dbReference type="EMBL" id="RQJO01000007">
    <property type="protein sequence ID" value="RRB06290.1"/>
    <property type="molecule type" value="Genomic_DNA"/>
</dbReference>
<dbReference type="Proteomes" id="UP000271925">
    <property type="component" value="Unassembled WGS sequence"/>
</dbReference>
<proteinExistence type="predicted"/>
<comment type="caution">
    <text evidence="1">The sequence shown here is derived from an EMBL/GenBank/DDBJ whole genome shotgun (WGS) entry which is preliminary data.</text>
</comment>
<dbReference type="AlphaFoldDB" id="A0A3P1BYX1"/>
<name>A0A3P1BYX1_9BACT</name>
<keyword evidence="2" id="KW-1185">Reference proteome</keyword>
<dbReference type="RefSeq" id="WP_124868939.1">
    <property type="nucleotide sequence ID" value="NZ_RQJO01000007.1"/>
</dbReference>
<organism evidence="1 2">
    <name type="scientific">Larkinella rosea</name>
    <dbReference type="NCBI Taxonomy" id="2025312"/>
    <lineage>
        <taxon>Bacteria</taxon>
        <taxon>Pseudomonadati</taxon>
        <taxon>Bacteroidota</taxon>
        <taxon>Cytophagia</taxon>
        <taxon>Cytophagales</taxon>
        <taxon>Spirosomataceae</taxon>
        <taxon>Larkinella</taxon>
    </lineage>
</organism>
<reference evidence="1 2" key="1">
    <citation type="submission" date="2018-11" db="EMBL/GenBank/DDBJ databases">
        <authorList>
            <person name="Zhou Z."/>
            <person name="Wang G."/>
        </authorList>
    </citation>
    <scope>NUCLEOTIDE SEQUENCE [LARGE SCALE GENOMIC DNA]</scope>
    <source>
        <strain evidence="1 2">KCTC52004</strain>
    </source>
</reference>